<dbReference type="InterPro" id="IPR025962">
    <property type="entry name" value="SdpI/YhfL"/>
</dbReference>
<feature type="domain" description="DUF1648" evidence="2">
    <location>
        <begin position="29"/>
        <end position="70"/>
    </location>
</feature>
<evidence type="ECO:0000256" key="1">
    <source>
        <dbReference type="SAM" id="Phobius"/>
    </source>
</evidence>
<name>A0A087BII9_9BIFI</name>
<dbReference type="eggNOG" id="COG5658">
    <property type="taxonomic scope" value="Bacteria"/>
</dbReference>
<dbReference type="PANTHER" id="PTHR37810:SF5">
    <property type="entry name" value="IMMUNITY PROTEIN SDPI"/>
    <property type="match status" value="1"/>
</dbReference>
<dbReference type="Pfam" id="PF07853">
    <property type="entry name" value="DUF1648"/>
    <property type="match status" value="1"/>
</dbReference>
<sequence>MNSANNTNGNASGRGTAPISRRIWIILAVLCVANIIAHLALFGRLPEQVPTHWGADGSVNGYGPRAMTLILDILPLVLLGLFRIIPGMDPKGESYGKAGGLYRGFVIAFTLIMCGMTWLTEITVFGLIPTKGGPVGLIVSVALGALFIGLGNYLPRMRQNYTFGIRTPWALADENNWNRTQRFGGAVFMVMGALIAIAGIIGFLLPINDGVMVGLIVAIALLGTLAMCGYSYLLFARSRGGKQGGNARAADGGNAR</sequence>
<evidence type="ECO:0000259" key="2">
    <source>
        <dbReference type="Pfam" id="PF07853"/>
    </source>
</evidence>
<keyword evidence="1" id="KW-0812">Transmembrane</keyword>
<evidence type="ECO:0000313" key="3">
    <source>
        <dbReference type="EMBL" id="KFI70839.1"/>
    </source>
</evidence>
<dbReference type="AlphaFoldDB" id="A0A087BII9"/>
<dbReference type="STRING" id="78345.BMERY_0278"/>
<feature type="transmembrane region" description="Helical" evidence="1">
    <location>
        <begin position="62"/>
        <end position="85"/>
    </location>
</feature>
<dbReference type="EMBL" id="JGZC01000005">
    <property type="protein sequence ID" value="KFI70839.1"/>
    <property type="molecule type" value="Genomic_DNA"/>
</dbReference>
<keyword evidence="1" id="KW-0472">Membrane</keyword>
<dbReference type="PIRSF" id="PIRSF038959">
    <property type="entry name" value="SdpI"/>
    <property type="match status" value="1"/>
</dbReference>
<keyword evidence="1" id="KW-1133">Transmembrane helix</keyword>
<evidence type="ECO:0000313" key="4">
    <source>
        <dbReference type="Proteomes" id="UP000029060"/>
    </source>
</evidence>
<dbReference type="GO" id="GO:0009636">
    <property type="term" value="P:response to toxic substance"/>
    <property type="evidence" value="ECO:0007669"/>
    <property type="project" value="TreeGrafter"/>
</dbReference>
<dbReference type="InterPro" id="IPR012867">
    <property type="entry name" value="DUF1648"/>
</dbReference>
<organism evidence="3 4">
    <name type="scientific">Bifidobacterium merycicum</name>
    <dbReference type="NCBI Taxonomy" id="78345"/>
    <lineage>
        <taxon>Bacteria</taxon>
        <taxon>Bacillati</taxon>
        <taxon>Actinomycetota</taxon>
        <taxon>Actinomycetes</taxon>
        <taxon>Bifidobacteriales</taxon>
        <taxon>Bifidobacteriaceae</taxon>
        <taxon>Bifidobacterium</taxon>
    </lineage>
</organism>
<accession>A0A087BII9</accession>
<gene>
    <name evidence="3" type="ORF">BMERY_0278</name>
</gene>
<protein>
    <submittedName>
        <fullName evidence="3">Putative membrane protein</fullName>
    </submittedName>
</protein>
<proteinExistence type="predicted"/>
<reference evidence="3 4" key="1">
    <citation type="submission" date="2014-03" db="EMBL/GenBank/DDBJ databases">
        <title>Genomics of Bifidobacteria.</title>
        <authorList>
            <person name="Ventura M."/>
            <person name="Milani C."/>
            <person name="Lugli G.A."/>
        </authorList>
    </citation>
    <scope>NUCLEOTIDE SEQUENCE [LARGE SCALE GENOMIC DNA]</scope>
    <source>
        <strain evidence="3 4">LMG 11341</strain>
    </source>
</reference>
<feature type="transmembrane region" description="Helical" evidence="1">
    <location>
        <begin position="105"/>
        <end position="128"/>
    </location>
</feature>
<keyword evidence="4" id="KW-1185">Reference proteome</keyword>
<feature type="transmembrane region" description="Helical" evidence="1">
    <location>
        <begin position="134"/>
        <end position="154"/>
    </location>
</feature>
<dbReference type="Pfam" id="PF13630">
    <property type="entry name" value="SdpI"/>
    <property type="match status" value="1"/>
</dbReference>
<dbReference type="Proteomes" id="UP000029060">
    <property type="component" value="Unassembled WGS sequence"/>
</dbReference>
<feature type="transmembrane region" description="Helical" evidence="1">
    <location>
        <begin position="23"/>
        <end position="42"/>
    </location>
</feature>
<comment type="caution">
    <text evidence="3">The sequence shown here is derived from an EMBL/GenBank/DDBJ whole genome shotgun (WGS) entry which is preliminary data.</text>
</comment>
<feature type="transmembrane region" description="Helical" evidence="1">
    <location>
        <begin position="183"/>
        <end position="205"/>
    </location>
</feature>
<dbReference type="PANTHER" id="PTHR37810">
    <property type="entry name" value="IMMUNITY PROTEIN SDPI"/>
    <property type="match status" value="1"/>
</dbReference>
<dbReference type="RefSeq" id="WP_051915053.1">
    <property type="nucleotide sequence ID" value="NZ_CADAXU010000006.1"/>
</dbReference>
<dbReference type="InterPro" id="IPR026272">
    <property type="entry name" value="SdpI"/>
</dbReference>
<feature type="transmembrane region" description="Helical" evidence="1">
    <location>
        <begin position="211"/>
        <end position="235"/>
    </location>
</feature>